<dbReference type="PRINTS" id="PR00609">
    <property type="entry name" value="CYTOCHROMEC3"/>
</dbReference>
<feature type="binding site" description="axial binding residue" evidence="6">
    <location>
        <position position="132"/>
    </location>
    <ligand>
        <name>heme c</name>
        <dbReference type="ChEBI" id="CHEBI:61717"/>
        <label>1</label>
    </ligand>
    <ligandPart>
        <name>Fe</name>
        <dbReference type="ChEBI" id="CHEBI:18248"/>
    </ligandPart>
</feature>
<evidence type="ECO:0000256" key="1">
    <source>
        <dbReference type="ARBA" id="ARBA00022448"/>
    </source>
</evidence>
<feature type="binding site" description="axial binding residue" evidence="6">
    <location>
        <position position="63"/>
    </location>
    <ligand>
        <name>heme c</name>
        <dbReference type="ChEBI" id="CHEBI:61717"/>
        <label>1</label>
    </ligand>
    <ligandPart>
        <name>Fe</name>
        <dbReference type="ChEBI" id="CHEBI:18248"/>
    </ligandPart>
</feature>
<feature type="binding site" description="axial binding residue" evidence="6">
    <location>
        <position position="83"/>
    </location>
    <ligand>
        <name>heme c</name>
        <dbReference type="ChEBI" id="CHEBI:61717"/>
        <label>1</label>
    </ligand>
    <ligandPart>
        <name>Fe</name>
        <dbReference type="ChEBI" id="CHEBI:18248"/>
    </ligandPart>
</feature>
<evidence type="ECO:0000256" key="5">
    <source>
        <dbReference type="ARBA" id="ARBA00023004"/>
    </source>
</evidence>
<keyword evidence="1" id="KW-0813">Transport</keyword>
<dbReference type="EMBL" id="CP046400">
    <property type="protein sequence ID" value="QGY40453.1"/>
    <property type="molecule type" value="Genomic_DNA"/>
</dbReference>
<feature type="binding site" description="axial binding residue" evidence="6">
    <location>
        <position position="113"/>
    </location>
    <ligand>
        <name>heme c</name>
        <dbReference type="ChEBI" id="CHEBI:61717"/>
        <label>1</label>
    </ligand>
    <ligandPart>
        <name>Fe</name>
        <dbReference type="ChEBI" id="CHEBI:18248"/>
    </ligandPart>
</feature>
<feature type="binding site" description="axial binding residue" evidence="6">
    <location>
        <position position="68"/>
    </location>
    <ligand>
        <name>heme c</name>
        <dbReference type="ChEBI" id="CHEBI:61717"/>
        <label>1</label>
    </ligand>
    <ligandPart>
        <name>Fe</name>
        <dbReference type="ChEBI" id="CHEBI:18248"/>
    </ligandPart>
</feature>
<sequence length="138" mass="15040">MKKAFIMSLLCVCLTAVLAFAQSELVSSIDAPDDDLEINVIKGNSKRDLGVVFNHSSHEGIDCFTCHHKNTVKDEPESCANCHTDTAPDAQGPKSYFRAMHVKNPGRTSCLSCHEEEFSGDKDMTGCANSSCHPEGLY</sequence>
<feature type="domain" description="Class III cytochrome C" evidence="8">
    <location>
        <begin position="46"/>
        <end position="130"/>
    </location>
</feature>
<evidence type="ECO:0000256" key="2">
    <source>
        <dbReference type="ARBA" id="ARBA00022617"/>
    </source>
</evidence>
<keyword evidence="3 6" id="KW-0479">Metal-binding</keyword>
<comment type="cofactor">
    <cofactor evidence="6">
        <name>heme c</name>
        <dbReference type="ChEBI" id="CHEBI:61717"/>
    </cofactor>
    <text evidence="6">Binds 4 heme c groups covalently per monomer.</text>
</comment>
<dbReference type="CDD" id="cd08168">
    <property type="entry name" value="Cytochrom_C3"/>
    <property type="match status" value="1"/>
</dbReference>
<feature type="chain" id="PRO_5026257555" evidence="7">
    <location>
        <begin position="22"/>
        <end position="138"/>
    </location>
</feature>
<evidence type="ECO:0000256" key="7">
    <source>
        <dbReference type="SAM" id="SignalP"/>
    </source>
</evidence>
<gene>
    <name evidence="9" type="ORF">GM415_10050</name>
</gene>
<name>A0A6I6JJB0_9BACT</name>
<feature type="binding site" description="axial binding residue" evidence="6">
    <location>
        <position position="82"/>
    </location>
    <ligand>
        <name>heme c</name>
        <dbReference type="ChEBI" id="CHEBI:61717"/>
        <label>1</label>
    </ligand>
    <ligandPart>
        <name>Fe</name>
        <dbReference type="ChEBI" id="CHEBI:18248"/>
    </ligandPart>
</feature>
<dbReference type="Proteomes" id="UP000428328">
    <property type="component" value="Chromosome"/>
</dbReference>
<feature type="binding site" description="axial binding residue" evidence="6">
    <location>
        <position position="79"/>
    </location>
    <ligand>
        <name>heme c</name>
        <dbReference type="ChEBI" id="CHEBI:61717"/>
        <label>1</label>
    </ligand>
    <ligandPart>
        <name>Fe</name>
        <dbReference type="ChEBI" id="CHEBI:18248"/>
    </ligandPart>
</feature>
<feature type="binding site" description="axial binding residue" evidence="6">
    <location>
        <position position="55"/>
    </location>
    <ligand>
        <name>heme c</name>
        <dbReference type="ChEBI" id="CHEBI:61717"/>
        <label>1</label>
    </ligand>
    <ligandPart>
        <name>Fe</name>
        <dbReference type="ChEBI" id="CHEBI:18248"/>
    </ligandPart>
</feature>
<dbReference type="GO" id="GO:0020037">
    <property type="term" value="F:heme binding"/>
    <property type="evidence" value="ECO:0007669"/>
    <property type="project" value="InterPro"/>
</dbReference>
<accession>A0A6I6JJB0</accession>
<dbReference type="GO" id="GO:0046872">
    <property type="term" value="F:metal ion binding"/>
    <property type="evidence" value="ECO:0007669"/>
    <property type="project" value="UniProtKB-KW"/>
</dbReference>
<keyword evidence="5 6" id="KW-0408">Iron</keyword>
<dbReference type="InterPro" id="IPR020942">
    <property type="entry name" value="Cyt_c_III_dom"/>
</dbReference>
<feature type="signal peptide" evidence="7">
    <location>
        <begin position="1"/>
        <end position="21"/>
    </location>
</feature>
<dbReference type="GO" id="GO:0009055">
    <property type="term" value="F:electron transfer activity"/>
    <property type="evidence" value="ECO:0007669"/>
    <property type="project" value="InterPro"/>
</dbReference>
<feature type="binding site" description="axial binding residue" evidence="6">
    <location>
        <position position="110"/>
    </location>
    <ligand>
        <name>heme c</name>
        <dbReference type="ChEBI" id="CHEBI:61717"/>
        <label>1</label>
    </ligand>
    <ligandPart>
        <name>Fe</name>
        <dbReference type="ChEBI" id="CHEBI:18248"/>
    </ligandPart>
</feature>
<dbReference type="Pfam" id="PF02085">
    <property type="entry name" value="Cytochrom_CIII"/>
    <property type="match status" value="1"/>
</dbReference>
<organism evidence="9 10">
    <name type="scientific">Pseudodesulfovibrio cashew</name>
    <dbReference type="NCBI Taxonomy" id="2678688"/>
    <lineage>
        <taxon>Bacteria</taxon>
        <taxon>Pseudomonadati</taxon>
        <taxon>Thermodesulfobacteriota</taxon>
        <taxon>Desulfovibrionia</taxon>
        <taxon>Desulfovibrionales</taxon>
        <taxon>Desulfovibrionaceae</taxon>
    </lineage>
</organism>
<protein>
    <submittedName>
        <fullName evidence="9">Cytochrome C</fullName>
    </submittedName>
</protein>
<proteinExistence type="predicted"/>
<feature type="binding site" description="covalent" evidence="6">
    <location>
        <position position="67"/>
    </location>
    <ligand>
        <name>heme c</name>
        <dbReference type="ChEBI" id="CHEBI:61717"/>
        <label>1</label>
    </ligand>
</feature>
<dbReference type="SUPFAM" id="SSF48695">
    <property type="entry name" value="Multiheme cytochromes"/>
    <property type="match status" value="1"/>
</dbReference>
<keyword evidence="7" id="KW-0732">Signal</keyword>
<evidence type="ECO:0000313" key="9">
    <source>
        <dbReference type="EMBL" id="QGY40453.1"/>
    </source>
</evidence>
<evidence type="ECO:0000256" key="3">
    <source>
        <dbReference type="ARBA" id="ARBA00022723"/>
    </source>
</evidence>
<keyword evidence="4" id="KW-0249">Electron transport</keyword>
<feature type="binding site" description="axial binding residue" evidence="6">
    <location>
        <position position="66"/>
    </location>
    <ligand>
        <name>heme c</name>
        <dbReference type="ChEBI" id="CHEBI:61717"/>
        <label>1</label>
    </ligand>
    <ligandPart>
        <name>Fe</name>
        <dbReference type="ChEBI" id="CHEBI:18248"/>
    </ligandPart>
</feature>
<dbReference type="InterPro" id="IPR036280">
    <property type="entry name" value="Multihaem_cyt_sf"/>
</dbReference>
<dbReference type="RefSeq" id="WP_158947767.1">
    <property type="nucleotide sequence ID" value="NZ_CP046400.1"/>
</dbReference>
<dbReference type="Gene3D" id="3.90.10.10">
    <property type="entry name" value="Cytochrome C3"/>
    <property type="match status" value="1"/>
</dbReference>
<feature type="binding site" description="axial binding residue" evidence="6">
    <location>
        <position position="127"/>
    </location>
    <ligand>
        <name>heme c</name>
        <dbReference type="ChEBI" id="CHEBI:61717"/>
        <label>1</label>
    </ligand>
    <ligandPart>
        <name>Fe</name>
        <dbReference type="ChEBI" id="CHEBI:18248"/>
    </ligandPart>
</feature>
<feature type="binding site" description="covalent" evidence="6">
    <location>
        <position position="114"/>
    </location>
    <ligand>
        <name>heme c</name>
        <dbReference type="ChEBI" id="CHEBI:61717"/>
        <label>3</label>
    </ligand>
</feature>
<keyword evidence="10" id="KW-1185">Reference proteome</keyword>
<dbReference type="InterPro" id="IPR002322">
    <property type="entry name" value="Cyt_c_III"/>
</dbReference>
<reference evidence="9 10" key="1">
    <citation type="submission" date="2019-11" db="EMBL/GenBank/DDBJ databases">
        <authorList>
            <person name="Zheng R.K."/>
            <person name="Sun C.M."/>
        </authorList>
    </citation>
    <scope>NUCLEOTIDE SEQUENCE [LARGE SCALE GENOMIC DNA]</scope>
    <source>
        <strain evidence="9 10">SRB007</strain>
    </source>
</reference>
<dbReference type="KEGG" id="psel:GM415_10050"/>
<evidence type="ECO:0000256" key="6">
    <source>
        <dbReference type="PIRSR" id="PIRSR602322-1"/>
    </source>
</evidence>
<keyword evidence="2 6" id="KW-0349">Heme</keyword>
<feature type="binding site" description="covalent" evidence="6">
    <location>
        <position position="133"/>
    </location>
    <ligand>
        <name>heme c</name>
        <dbReference type="ChEBI" id="CHEBI:61717"/>
        <label>4</label>
    </ligand>
</feature>
<feature type="binding site" description="axial binding residue" evidence="6">
    <location>
        <position position="58"/>
    </location>
    <ligand>
        <name>heme c</name>
        <dbReference type="ChEBI" id="CHEBI:61717"/>
        <label>1</label>
    </ligand>
    <ligandPart>
        <name>Fe</name>
        <dbReference type="ChEBI" id="CHEBI:18248"/>
    </ligandPart>
</feature>
<evidence type="ECO:0000259" key="8">
    <source>
        <dbReference type="Pfam" id="PF02085"/>
    </source>
</evidence>
<evidence type="ECO:0000256" key="4">
    <source>
        <dbReference type="ARBA" id="ARBA00022982"/>
    </source>
</evidence>
<dbReference type="AlphaFoldDB" id="A0A6I6JJB0"/>
<evidence type="ECO:0000313" key="10">
    <source>
        <dbReference type="Proteomes" id="UP000428328"/>
    </source>
</evidence>